<evidence type="ECO:0000256" key="5">
    <source>
        <dbReference type="ARBA" id="ARBA00022777"/>
    </source>
</evidence>
<feature type="binding site" evidence="9">
    <location>
        <position position="89"/>
    </location>
    <ligand>
        <name>ATP</name>
        <dbReference type="ChEBI" id="CHEBI:30616"/>
    </ligand>
</feature>
<dbReference type="Proteomes" id="UP000694941">
    <property type="component" value="Unplaced"/>
</dbReference>
<evidence type="ECO:0000313" key="14">
    <source>
        <dbReference type="Proteomes" id="UP000694941"/>
    </source>
</evidence>
<dbReference type="PROSITE" id="PS00107">
    <property type="entry name" value="PROTEIN_KINASE_ATP"/>
    <property type="match status" value="1"/>
</dbReference>
<comment type="catalytic activity">
    <reaction evidence="8">
        <text>L-seryl-[protein] + ATP = O-phospho-L-seryl-[protein] + ADP + H(+)</text>
        <dbReference type="Rhea" id="RHEA:17989"/>
        <dbReference type="Rhea" id="RHEA-COMP:9863"/>
        <dbReference type="Rhea" id="RHEA-COMP:11604"/>
        <dbReference type="ChEBI" id="CHEBI:15378"/>
        <dbReference type="ChEBI" id="CHEBI:29999"/>
        <dbReference type="ChEBI" id="CHEBI:30616"/>
        <dbReference type="ChEBI" id="CHEBI:83421"/>
        <dbReference type="ChEBI" id="CHEBI:456216"/>
        <dbReference type="EC" id="2.7.11.21"/>
    </reaction>
</comment>
<dbReference type="InterPro" id="IPR000959">
    <property type="entry name" value="POLO_box_dom"/>
</dbReference>
<feature type="domain" description="POLO box" evidence="13">
    <location>
        <begin position="452"/>
        <end position="530"/>
    </location>
</feature>
<evidence type="ECO:0000256" key="1">
    <source>
        <dbReference type="ARBA" id="ARBA00022527"/>
    </source>
</evidence>
<evidence type="ECO:0000256" key="6">
    <source>
        <dbReference type="ARBA" id="ARBA00022840"/>
    </source>
</evidence>
<dbReference type="EC" id="2.7.11.21" evidence="10"/>
<evidence type="ECO:0000256" key="10">
    <source>
        <dbReference type="RuleBase" id="RU361162"/>
    </source>
</evidence>
<dbReference type="PROSITE" id="PS00108">
    <property type="entry name" value="PROTEIN_KINASE_ST"/>
    <property type="match status" value="1"/>
</dbReference>
<dbReference type="PROSITE" id="PS50011">
    <property type="entry name" value="PROTEIN_KINASE_DOM"/>
    <property type="match status" value="1"/>
</dbReference>
<keyword evidence="3" id="KW-0677">Repeat</keyword>
<keyword evidence="4 9" id="KW-0547">Nucleotide-binding</keyword>
<dbReference type="InterPro" id="IPR036947">
    <property type="entry name" value="POLO_box_dom_sf"/>
</dbReference>
<dbReference type="SUPFAM" id="SSF82615">
    <property type="entry name" value="Polo-box domain"/>
    <property type="match status" value="2"/>
</dbReference>
<dbReference type="InterPro" id="IPR008271">
    <property type="entry name" value="Ser/Thr_kinase_AS"/>
</dbReference>
<feature type="domain" description="POLO box" evidence="13">
    <location>
        <begin position="564"/>
        <end position="648"/>
    </location>
</feature>
<dbReference type="PANTHER" id="PTHR24345">
    <property type="entry name" value="SERINE/THREONINE-PROTEIN KINASE PLK"/>
    <property type="match status" value="1"/>
</dbReference>
<dbReference type="PANTHER" id="PTHR24345:SF0">
    <property type="entry name" value="CELL CYCLE SERINE_THREONINE-PROTEIN KINASE CDC5_MSD2"/>
    <property type="match status" value="1"/>
</dbReference>
<keyword evidence="14" id="KW-1185">Reference proteome</keyword>
<dbReference type="Pfam" id="PF00659">
    <property type="entry name" value="POLO_box"/>
    <property type="match status" value="2"/>
</dbReference>
<organism evidence="14 15">
    <name type="scientific">Limulus polyphemus</name>
    <name type="common">Atlantic horseshoe crab</name>
    <dbReference type="NCBI Taxonomy" id="6850"/>
    <lineage>
        <taxon>Eukaryota</taxon>
        <taxon>Metazoa</taxon>
        <taxon>Ecdysozoa</taxon>
        <taxon>Arthropoda</taxon>
        <taxon>Chelicerata</taxon>
        <taxon>Merostomata</taxon>
        <taxon>Xiphosura</taxon>
        <taxon>Limulidae</taxon>
        <taxon>Limulus</taxon>
    </lineage>
</organism>
<feature type="region of interest" description="Disordered" evidence="11">
    <location>
        <begin position="369"/>
        <end position="392"/>
    </location>
</feature>
<keyword evidence="2 10" id="KW-0808">Transferase</keyword>
<proteinExistence type="inferred from homology"/>
<keyword evidence="5 10" id="KW-0418">Kinase</keyword>
<evidence type="ECO:0000256" key="3">
    <source>
        <dbReference type="ARBA" id="ARBA00022737"/>
    </source>
</evidence>
<feature type="domain" description="Protein kinase" evidence="12">
    <location>
        <begin position="60"/>
        <end position="312"/>
    </location>
</feature>
<dbReference type="CDD" id="cd13118">
    <property type="entry name" value="POLO_box_1"/>
    <property type="match status" value="1"/>
</dbReference>
<dbReference type="CDD" id="cd13117">
    <property type="entry name" value="POLO_box_2"/>
    <property type="match status" value="1"/>
</dbReference>
<dbReference type="Pfam" id="PF00069">
    <property type="entry name" value="Pkinase"/>
    <property type="match status" value="1"/>
</dbReference>
<evidence type="ECO:0000259" key="12">
    <source>
        <dbReference type="PROSITE" id="PS50011"/>
    </source>
</evidence>
<evidence type="ECO:0000256" key="4">
    <source>
        <dbReference type="ARBA" id="ARBA00022741"/>
    </source>
</evidence>
<evidence type="ECO:0000256" key="8">
    <source>
        <dbReference type="ARBA" id="ARBA00048347"/>
    </source>
</evidence>
<keyword evidence="6 9" id="KW-0067">ATP-binding</keyword>
<dbReference type="InterPro" id="IPR017441">
    <property type="entry name" value="Protein_kinase_ATP_BS"/>
</dbReference>
<evidence type="ECO:0000313" key="15">
    <source>
        <dbReference type="RefSeq" id="XP_022240061.1"/>
    </source>
</evidence>
<dbReference type="InterPro" id="IPR000719">
    <property type="entry name" value="Prot_kinase_dom"/>
</dbReference>
<evidence type="ECO:0000256" key="11">
    <source>
        <dbReference type="SAM" id="MobiDB-lite"/>
    </source>
</evidence>
<protein>
    <recommendedName>
        <fullName evidence="10">Serine/threonine-protein kinase PLK</fullName>
        <ecNumber evidence="10">2.7.11.21</ecNumber>
    </recommendedName>
    <alternativeName>
        <fullName evidence="10">Polo-like kinase</fullName>
    </alternativeName>
</protein>
<dbReference type="Gene3D" id="3.30.1120.30">
    <property type="entry name" value="POLO box domain"/>
    <property type="match status" value="2"/>
</dbReference>
<dbReference type="Gene3D" id="3.30.200.20">
    <property type="entry name" value="Phosphorylase Kinase, domain 1"/>
    <property type="match status" value="1"/>
</dbReference>
<reference evidence="15" key="1">
    <citation type="submission" date="2025-08" db="UniProtKB">
        <authorList>
            <consortium name="RefSeq"/>
        </authorList>
    </citation>
    <scope>IDENTIFICATION</scope>
    <source>
        <tissue evidence="15">Muscle</tissue>
    </source>
</reference>
<sequence>MDEKVSPIQNEESSFICKFSHRSKNLKIIQGMEKSVKSSLNNNTIELPEYIVDPSTKTTYLKGKFLGKGGFAHVHKMTDLTTNKLYAGKIIPKARLTKTHQREKILREVEVHKLLEHKNVVGFICCFEDKENIYIILENCPRKSLVHVLKNRKVLTEPEVRYYIHQLAEGVEYIHSHGVIHRDLKLGNMFLSENMEVKIGDFGLASHIERAGFRKITVCGTPNYIAPEVLSMEGHGKESDVWAMGCIMYAMLVGHPPFETTTLNETYSRISNNSYCMPMNISESARNLIFSMLKNKPEDRPVVSVILQDQFFHSGYMPKSLPPSCCSSPPKFPTMCLFPRFCLEECDSFNQDLKEITHTVSTLRVHAHSKAGNEKQLTKGVQSSKTEHPKKDGLTSSFKSTLASFLCSEKTIKKKVCTSAYLYNILLSCLENMPKEETGANLPCMTGSTILFITKWIDYSNKYGFGFQLSDNSVGVLFNDTTKIGLSADKLRVEYYDLANKLKTYCSSNVPSILQEKYTLLKYFSQYMEENLTEVNCREWRCLSIQGGEVKHLGLCKTKRSIPYMKRWIRTSRAIIMQLNCGTLQMNFFMDHTKLIVSGGKHHGKLTYINELRHTFTFSIEDISCYGCKSDIICRIQYALSVLREFAELEQDDF</sequence>
<comment type="similarity">
    <text evidence="10">Belongs to the protein kinase superfamily. Ser/Thr protein kinase family. CDC5/Polo subfamily.</text>
</comment>
<dbReference type="Gene3D" id="1.10.510.10">
    <property type="entry name" value="Transferase(Phosphotransferase) domain 1"/>
    <property type="match status" value="1"/>
</dbReference>
<dbReference type="RefSeq" id="XP_022240061.1">
    <property type="nucleotide sequence ID" value="XM_022384353.1"/>
</dbReference>
<dbReference type="GeneID" id="106458226"/>
<dbReference type="PROSITE" id="PS50078">
    <property type="entry name" value="POLO_BOX"/>
    <property type="match status" value="2"/>
</dbReference>
<name>A0ABM1S8V6_LIMPO</name>
<dbReference type="CDD" id="cd14099">
    <property type="entry name" value="STKc_PLK"/>
    <property type="match status" value="1"/>
</dbReference>
<evidence type="ECO:0000256" key="9">
    <source>
        <dbReference type="PROSITE-ProRule" id="PRU10141"/>
    </source>
</evidence>
<dbReference type="SMART" id="SM00220">
    <property type="entry name" value="S_TKc"/>
    <property type="match status" value="1"/>
</dbReference>
<dbReference type="InterPro" id="IPR011009">
    <property type="entry name" value="Kinase-like_dom_sf"/>
</dbReference>
<dbReference type="SUPFAM" id="SSF56112">
    <property type="entry name" value="Protein kinase-like (PK-like)"/>
    <property type="match status" value="1"/>
</dbReference>
<keyword evidence="1 10" id="KW-0723">Serine/threonine-protein kinase</keyword>
<evidence type="ECO:0000256" key="2">
    <source>
        <dbReference type="ARBA" id="ARBA00022679"/>
    </source>
</evidence>
<dbReference type="InterPro" id="IPR033695">
    <property type="entry name" value="POLO_box_2"/>
</dbReference>
<evidence type="ECO:0000259" key="13">
    <source>
        <dbReference type="PROSITE" id="PS50078"/>
    </source>
</evidence>
<dbReference type="InterPro" id="IPR033701">
    <property type="entry name" value="POLO_box_1"/>
</dbReference>
<evidence type="ECO:0000256" key="7">
    <source>
        <dbReference type="ARBA" id="ARBA00047802"/>
    </source>
</evidence>
<accession>A0ABM1S8V6</accession>
<comment type="catalytic activity">
    <reaction evidence="7 10">
        <text>L-threonyl-[protein] + ATP = O-phospho-L-threonyl-[protein] + ADP + H(+)</text>
        <dbReference type="Rhea" id="RHEA:46608"/>
        <dbReference type="Rhea" id="RHEA-COMP:11060"/>
        <dbReference type="Rhea" id="RHEA-COMP:11605"/>
        <dbReference type="ChEBI" id="CHEBI:15378"/>
        <dbReference type="ChEBI" id="CHEBI:30013"/>
        <dbReference type="ChEBI" id="CHEBI:30616"/>
        <dbReference type="ChEBI" id="CHEBI:61977"/>
        <dbReference type="ChEBI" id="CHEBI:456216"/>
        <dbReference type="EC" id="2.7.11.21"/>
    </reaction>
</comment>
<gene>
    <name evidence="15" type="primary">LOC106458226</name>
</gene>